<gene>
    <name evidence="1" type="ORF">CTRU02_201064</name>
</gene>
<name>A0ACC3ZGC4_COLTU</name>
<proteinExistence type="predicted"/>
<sequence length="429" mass="46691">MELEERRPAVTTVAAPSHRKGHNSSSSLGSLYEVLADLDENQLQYLIQEMNHTGHQNVPVSQAVSAFETKNPSDSLTSLRTSMMPPAPGVAAPGVQRQLSKSQRGKLRLQTAFQRTPSLRQRTLQESHDAQHQKQHGTPPTEAPEPEPKPAQAGKPASSDFASFDFGFSGGSPKPPAQPERPKVPVDDNLPSQPPVISPFDFGFDGDFGLVGAKPNVVSEDRQTAESEVQQQRRKQSIEKTVTPQQPPVGRNRTKSVAYKRIPRPDFSLPAGVTVTDLLQLLEIEYLSSTAEEQQQQQQPPSRNSSPSSSPMSAHLSPDSLPLPRVSATRPLTQTPTWPGSRPLRRHSSRLDMMLDAERNVSGAEEIGLAMLEPRTVRSTSVGTRSVSLGTSAASTPINSLDSFSFDGPFKAETTPPVMEGIFDVLENH</sequence>
<protein>
    <submittedName>
        <fullName evidence="1">Uncharacterized protein</fullName>
    </submittedName>
</protein>
<dbReference type="EMBL" id="VUJX02000001">
    <property type="protein sequence ID" value="KAL0943178.1"/>
    <property type="molecule type" value="Genomic_DNA"/>
</dbReference>
<evidence type="ECO:0000313" key="2">
    <source>
        <dbReference type="Proteomes" id="UP000805649"/>
    </source>
</evidence>
<keyword evidence="2" id="KW-1185">Reference proteome</keyword>
<organism evidence="1 2">
    <name type="scientific">Colletotrichum truncatum</name>
    <name type="common">Anthracnose fungus</name>
    <name type="synonym">Colletotrichum capsici</name>
    <dbReference type="NCBI Taxonomy" id="5467"/>
    <lineage>
        <taxon>Eukaryota</taxon>
        <taxon>Fungi</taxon>
        <taxon>Dikarya</taxon>
        <taxon>Ascomycota</taxon>
        <taxon>Pezizomycotina</taxon>
        <taxon>Sordariomycetes</taxon>
        <taxon>Hypocreomycetidae</taxon>
        <taxon>Glomerellales</taxon>
        <taxon>Glomerellaceae</taxon>
        <taxon>Colletotrichum</taxon>
        <taxon>Colletotrichum truncatum species complex</taxon>
    </lineage>
</organism>
<comment type="caution">
    <text evidence="1">The sequence shown here is derived from an EMBL/GenBank/DDBJ whole genome shotgun (WGS) entry which is preliminary data.</text>
</comment>
<reference evidence="1 2" key="1">
    <citation type="journal article" date="2020" name="Phytopathology">
        <title>Genome Sequence Resources of Colletotrichum truncatum, C. plurivorum, C. musicola, and C. sojae: Four Species Pathogenic to Soybean (Glycine max).</title>
        <authorList>
            <person name="Rogerio F."/>
            <person name="Boufleur T.R."/>
            <person name="Ciampi-Guillardi M."/>
            <person name="Sukno S.A."/>
            <person name="Thon M.R."/>
            <person name="Massola Junior N.S."/>
            <person name="Baroncelli R."/>
        </authorList>
    </citation>
    <scope>NUCLEOTIDE SEQUENCE [LARGE SCALE GENOMIC DNA]</scope>
    <source>
        <strain evidence="1 2">CMES1059</strain>
    </source>
</reference>
<evidence type="ECO:0000313" key="1">
    <source>
        <dbReference type="EMBL" id="KAL0943178.1"/>
    </source>
</evidence>
<dbReference type="Proteomes" id="UP000805649">
    <property type="component" value="Unassembled WGS sequence"/>
</dbReference>
<accession>A0ACC3ZGC4</accession>